<dbReference type="InterPro" id="IPR019923">
    <property type="entry name" value="Lucif-like_OxRdtase_MSMEG_2516"/>
</dbReference>
<dbReference type="Proteomes" id="UP001610990">
    <property type="component" value="Unassembled WGS sequence"/>
</dbReference>
<gene>
    <name evidence="6" type="ORF">ACH4GP_19920</name>
</gene>
<comment type="caution">
    <text evidence="6">The sequence shown here is derived from an EMBL/GenBank/DDBJ whole genome shotgun (WGS) entry which is preliminary data.</text>
</comment>
<proteinExistence type="predicted"/>
<keyword evidence="4" id="KW-0503">Monooxygenase</keyword>
<dbReference type="PANTHER" id="PTHR42847">
    <property type="entry name" value="ALKANESULFONATE MONOOXYGENASE"/>
    <property type="match status" value="1"/>
</dbReference>
<sequence length="380" mass="40797">MRLPVTAFGNGALELPAPRATAAVVAAGGVRRAGTEEIPDHRQHPATIRAFAEHHPRPPTVTEDARMRPFRFLATVNDNRRFDGLTSLARKAEAVGCAAFVLPDHLTAYAPIPPLAMVAAATERLRVGTFVLNIGLRHPAVLAQDLATLDALSGGRLEIGLGAGWNKPEHDAIGIPFEPVGVRIRRLTEGITILKGCFAEGPFSFSGEHYTVTDHVGAPAPAQRPHPPFFLGGGGKRLLTLAAREAQIVGLAPRLVQGDRPGLEARSVTAAATEEKIGWIREAAGDRFDDLELNTYPSGGPTVVTGDPRAAARRRADHLREQTGVELTVEEVLDSPHVFIGSVKDLTRKFVELRERFGISSFLIDDLDALAPVVEELAGR</sequence>
<accession>A0ABW7RF11</accession>
<evidence type="ECO:0000256" key="4">
    <source>
        <dbReference type="ARBA" id="ARBA00023033"/>
    </source>
</evidence>
<dbReference type="SUPFAM" id="SSF51679">
    <property type="entry name" value="Bacterial luciferase-like"/>
    <property type="match status" value="1"/>
</dbReference>
<feature type="domain" description="Luciferase-like" evidence="5">
    <location>
        <begin position="74"/>
        <end position="320"/>
    </location>
</feature>
<keyword evidence="3" id="KW-0560">Oxidoreductase</keyword>
<dbReference type="NCBIfam" id="TIGR03621">
    <property type="entry name" value="F420_MSMEG_2516"/>
    <property type="match status" value="1"/>
</dbReference>
<dbReference type="EMBL" id="JBIRGH010000011">
    <property type="protein sequence ID" value="MFH8586635.1"/>
    <property type="molecule type" value="Genomic_DNA"/>
</dbReference>
<dbReference type="InterPro" id="IPR050172">
    <property type="entry name" value="SsuD_RutA_monooxygenase"/>
</dbReference>
<keyword evidence="1" id="KW-0285">Flavoprotein</keyword>
<organism evidence="6 7">
    <name type="scientific">Streptomyces celluloflavus</name>
    <dbReference type="NCBI Taxonomy" id="58344"/>
    <lineage>
        <taxon>Bacteria</taxon>
        <taxon>Bacillati</taxon>
        <taxon>Actinomycetota</taxon>
        <taxon>Actinomycetes</taxon>
        <taxon>Kitasatosporales</taxon>
        <taxon>Streptomycetaceae</taxon>
        <taxon>Streptomyces</taxon>
    </lineage>
</organism>
<dbReference type="Pfam" id="PF00296">
    <property type="entry name" value="Bac_luciferase"/>
    <property type="match status" value="1"/>
</dbReference>
<name>A0ABW7RF11_9ACTN</name>
<evidence type="ECO:0000259" key="5">
    <source>
        <dbReference type="Pfam" id="PF00296"/>
    </source>
</evidence>
<dbReference type="PANTHER" id="PTHR42847:SF4">
    <property type="entry name" value="ALKANESULFONATE MONOOXYGENASE-RELATED"/>
    <property type="match status" value="1"/>
</dbReference>
<dbReference type="InterPro" id="IPR036661">
    <property type="entry name" value="Luciferase-like_sf"/>
</dbReference>
<evidence type="ECO:0000313" key="6">
    <source>
        <dbReference type="EMBL" id="MFH8586635.1"/>
    </source>
</evidence>
<reference evidence="6 7" key="1">
    <citation type="submission" date="2024-10" db="EMBL/GenBank/DDBJ databases">
        <title>The Natural Products Discovery Center: Release of the First 8490 Sequenced Strains for Exploring Actinobacteria Biosynthetic Diversity.</title>
        <authorList>
            <person name="Kalkreuter E."/>
            <person name="Kautsar S.A."/>
            <person name="Yang D."/>
            <person name="Bader C.D."/>
            <person name="Teijaro C.N."/>
            <person name="Fluegel L."/>
            <person name="Davis C.M."/>
            <person name="Simpson J.R."/>
            <person name="Lauterbach L."/>
            <person name="Steele A.D."/>
            <person name="Gui C."/>
            <person name="Meng S."/>
            <person name="Li G."/>
            <person name="Viehrig K."/>
            <person name="Ye F."/>
            <person name="Su P."/>
            <person name="Kiefer A.F."/>
            <person name="Nichols A."/>
            <person name="Cepeda A.J."/>
            <person name="Yan W."/>
            <person name="Fan B."/>
            <person name="Jiang Y."/>
            <person name="Adhikari A."/>
            <person name="Zheng C.-J."/>
            <person name="Schuster L."/>
            <person name="Cowan T.M."/>
            <person name="Smanski M.J."/>
            <person name="Chevrette M.G."/>
            <person name="De Carvalho L.P.S."/>
            <person name="Shen B."/>
        </authorList>
    </citation>
    <scope>NUCLEOTIDE SEQUENCE [LARGE SCALE GENOMIC DNA]</scope>
    <source>
        <strain evidence="6 7">NPDC018013</strain>
    </source>
</reference>
<protein>
    <submittedName>
        <fullName evidence="6">TIGR03621 family F420-dependent LLM class oxidoreductase</fullName>
    </submittedName>
</protein>
<evidence type="ECO:0000256" key="1">
    <source>
        <dbReference type="ARBA" id="ARBA00022630"/>
    </source>
</evidence>
<dbReference type="InterPro" id="IPR011251">
    <property type="entry name" value="Luciferase-like_dom"/>
</dbReference>
<keyword evidence="2" id="KW-0288">FMN</keyword>
<dbReference type="RefSeq" id="WP_397673700.1">
    <property type="nucleotide sequence ID" value="NZ_JBIRGH010000011.1"/>
</dbReference>
<evidence type="ECO:0000256" key="3">
    <source>
        <dbReference type="ARBA" id="ARBA00023002"/>
    </source>
</evidence>
<dbReference type="Gene3D" id="3.20.20.30">
    <property type="entry name" value="Luciferase-like domain"/>
    <property type="match status" value="1"/>
</dbReference>
<keyword evidence="7" id="KW-1185">Reference proteome</keyword>
<evidence type="ECO:0000256" key="2">
    <source>
        <dbReference type="ARBA" id="ARBA00022643"/>
    </source>
</evidence>
<evidence type="ECO:0000313" key="7">
    <source>
        <dbReference type="Proteomes" id="UP001610990"/>
    </source>
</evidence>